<dbReference type="SUPFAM" id="SSF140453">
    <property type="entry name" value="EsxAB dimer-like"/>
    <property type="match status" value="1"/>
</dbReference>
<sequence>MAMGSTGTIHMTPEMLQNAMQAIEDYKATTDNLKTQLDNTINTLLSSSFSGNAAEGFKFFYDNTIRPAIEEGLSSLLTTLNDIMDGILKAIPGENGLDDQLGEQNRQQG</sequence>
<keyword evidence="1" id="KW-0175">Coiled coil</keyword>
<evidence type="ECO:0000313" key="3">
    <source>
        <dbReference type="Proteomes" id="UP000223596"/>
    </source>
</evidence>
<dbReference type="Gene3D" id="1.10.287.1060">
    <property type="entry name" value="ESAT-6-like"/>
    <property type="match status" value="1"/>
</dbReference>
<dbReference type="Proteomes" id="UP000223596">
    <property type="component" value="Unassembled WGS sequence"/>
</dbReference>
<dbReference type="EMBL" id="PDBW01000001">
    <property type="protein sequence ID" value="PFH03921.1"/>
    <property type="molecule type" value="Genomic_DNA"/>
</dbReference>
<feature type="coiled-coil region" evidence="1">
    <location>
        <begin position="16"/>
        <end position="43"/>
    </location>
</feature>
<dbReference type="InterPro" id="IPR036689">
    <property type="entry name" value="ESAT-6-like_sf"/>
</dbReference>
<proteinExistence type="predicted"/>
<evidence type="ECO:0000313" key="2">
    <source>
        <dbReference type="EMBL" id="PFH03921.1"/>
    </source>
</evidence>
<dbReference type="InterPro" id="IPR010310">
    <property type="entry name" value="T7SS_ESAT-6-like"/>
</dbReference>
<dbReference type="AlphaFoldDB" id="A0AB36TJY3"/>
<name>A0AB36TJY3_ACETH</name>
<reference evidence="2 3" key="1">
    <citation type="submission" date="2017-09" db="EMBL/GenBank/DDBJ databases">
        <title>Evaluation of Pacific Biosciences Sequencing Technology to Finishing C. thermocellum Genome Sequences.</title>
        <authorList>
            <person name="Brown S."/>
        </authorList>
    </citation>
    <scope>NUCLEOTIDE SEQUENCE [LARGE SCALE GENOMIC DNA]</scope>
    <source>
        <strain evidence="2 3">AD2</strain>
    </source>
</reference>
<protein>
    <submittedName>
        <fullName evidence="2">Type VII secretion system (Wss) protein ESAT-6</fullName>
    </submittedName>
</protein>
<dbReference type="GeneID" id="35803945"/>
<dbReference type="RefSeq" id="WP_003513990.1">
    <property type="nucleotide sequence ID" value="NZ_CP013828.1"/>
</dbReference>
<organism evidence="2 3">
    <name type="scientific">Acetivibrio thermocellus AD2</name>
    <dbReference type="NCBI Taxonomy" id="1138384"/>
    <lineage>
        <taxon>Bacteria</taxon>
        <taxon>Bacillati</taxon>
        <taxon>Bacillota</taxon>
        <taxon>Clostridia</taxon>
        <taxon>Eubacteriales</taxon>
        <taxon>Oscillospiraceae</taxon>
        <taxon>Acetivibrio</taxon>
    </lineage>
</organism>
<evidence type="ECO:0000256" key="1">
    <source>
        <dbReference type="SAM" id="Coils"/>
    </source>
</evidence>
<accession>A0AB36TJY3</accession>
<comment type="caution">
    <text evidence="2">The sequence shown here is derived from an EMBL/GenBank/DDBJ whole genome shotgun (WGS) entry which is preliminary data.</text>
</comment>
<dbReference type="Pfam" id="PF06013">
    <property type="entry name" value="WXG100"/>
    <property type="match status" value="1"/>
</dbReference>
<gene>
    <name evidence="2" type="ORF">M972_112740</name>
</gene>